<evidence type="ECO:0000313" key="13">
    <source>
        <dbReference type="EMBL" id="MDP9651057.1"/>
    </source>
</evidence>
<dbReference type="EC" id="1.1.1.169" evidence="3 10"/>
<comment type="function">
    <text evidence="10">Catalyzes the NADPH-dependent reduction of ketopantoate into pantoic acid.</text>
</comment>
<evidence type="ECO:0000259" key="11">
    <source>
        <dbReference type="Pfam" id="PF02558"/>
    </source>
</evidence>
<dbReference type="RefSeq" id="WP_392395774.1">
    <property type="nucleotide sequence ID" value="NZ_JAURTK010000015.1"/>
</dbReference>
<proteinExistence type="inferred from homology"/>
<dbReference type="Gene3D" id="1.10.1040.10">
    <property type="entry name" value="N-(1-d-carboxylethyl)-l-norvaline Dehydrogenase, domain 2"/>
    <property type="match status" value="1"/>
</dbReference>
<dbReference type="InterPro" id="IPR013332">
    <property type="entry name" value="KPR_N"/>
</dbReference>
<evidence type="ECO:0000256" key="8">
    <source>
        <dbReference type="ARBA" id="ARBA00032024"/>
    </source>
</evidence>
<dbReference type="InterPro" id="IPR013752">
    <property type="entry name" value="KPA_reductase"/>
</dbReference>
<accession>A0AB73INW4</accession>
<evidence type="ECO:0000256" key="6">
    <source>
        <dbReference type="ARBA" id="ARBA00022857"/>
    </source>
</evidence>
<sequence length="299" mass="32174">MRFAVFGAGAVGCYFGAMLARAGYEVVLIGRARHVFAISQRGLRFQTPESDELVSMKATTDVSAVACADVVFVCTKSTGTLEAATHLREVLPSHSIVVSLQNGIENAPLLRERLKQPVIAAAVYVAAEMAGDGHLLHHGRGDLVIDDSPEARRLAAVLHEAAIPVQISPDVNVALWRKLTLNCAYNAISAILMQALEAMPLRDILRRTMSDIVEECFAVAATEGVTFKENVSEFVGEIERTIPPGQLSSTAQDLGRGKASEIDYLNGTVVRLATERGIPVPANRTLYTLVKMLEANAAH</sequence>
<feature type="domain" description="Ketopantoate reductase N-terminal" evidence="11">
    <location>
        <begin position="4"/>
        <end position="147"/>
    </location>
</feature>
<comment type="pathway">
    <text evidence="1 10">Cofactor biosynthesis; (R)-pantothenate biosynthesis; (R)-pantoate from 3-methyl-2-oxobutanoate: step 2/2.</text>
</comment>
<dbReference type="InterPro" id="IPR003710">
    <property type="entry name" value="ApbA"/>
</dbReference>
<evidence type="ECO:0000256" key="10">
    <source>
        <dbReference type="RuleBase" id="RU362068"/>
    </source>
</evidence>
<evidence type="ECO:0000256" key="3">
    <source>
        <dbReference type="ARBA" id="ARBA00013014"/>
    </source>
</evidence>
<reference evidence="13" key="1">
    <citation type="submission" date="2023-07" db="EMBL/GenBank/DDBJ databases">
        <title>Sorghum-associated microbial communities from plants grown in Nebraska, USA.</title>
        <authorList>
            <person name="Schachtman D."/>
        </authorList>
    </citation>
    <scope>NUCLEOTIDE SEQUENCE</scope>
    <source>
        <strain evidence="13">DS1061</strain>
    </source>
</reference>
<dbReference type="Pfam" id="PF02558">
    <property type="entry name" value="ApbA"/>
    <property type="match status" value="1"/>
</dbReference>
<keyword evidence="5 10" id="KW-0566">Pantothenate biosynthesis</keyword>
<dbReference type="PANTHER" id="PTHR21708:SF26">
    <property type="entry name" value="2-DEHYDROPANTOATE 2-REDUCTASE"/>
    <property type="match status" value="1"/>
</dbReference>
<comment type="similarity">
    <text evidence="2 10">Belongs to the ketopantoate reductase family.</text>
</comment>
<dbReference type="Pfam" id="PF08546">
    <property type="entry name" value="ApbA_C"/>
    <property type="match status" value="1"/>
</dbReference>
<evidence type="ECO:0000256" key="9">
    <source>
        <dbReference type="ARBA" id="ARBA00048793"/>
    </source>
</evidence>
<dbReference type="InterPro" id="IPR008927">
    <property type="entry name" value="6-PGluconate_DH-like_C_sf"/>
</dbReference>
<dbReference type="SUPFAM" id="SSF51735">
    <property type="entry name" value="NAD(P)-binding Rossmann-fold domains"/>
    <property type="match status" value="1"/>
</dbReference>
<organism evidence="13 14">
    <name type="scientific">Paraburkholderia caledonica</name>
    <dbReference type="NCBI Taxonomy" id="134536"/>
    <lineage>
        <taxon>Bacteria</taxon>
        <taxon>Pseudomonadati</taxon>
        <taxon>Pseudomonadota</taxon>
        <taxon>Betaproteobacteria</taxon>
        <taxon>Burkholderiales</taxon>
        <taxon>Burkholderiaceae</taxon>
        <taxon>Paraburkholderia</taxon>
    </lineage>
</organism>
<dbReference type="PANTHER" id="PTHR21708">
    <property type="entry name" value="PROBABLE 2-DEHYDROPANTOATE 2-REDUCTASE"/>
    <property type="match status" value="1"/>
</dbReference>
<dbReference type="Proteomes" id="UP001229486">
    <property type="component" value="Unassembled WGS sequence"/>
</dbReference>
<evidence type="ECO:0000256" key="2">
    <source>
        <dbReference type="ARBA" id="ARBA00007870"/>
    </source>
</evidence>
<evidence type="ECO:0000313" key="14">
    <source>
        <dbReference type="Proteomes" id="UP001229486"/>
    </source>
</evidence>
<dbReference type="GO" id="GO:0008677">
    <property type="term" value="F:2-dehydropantoate 2-reductase activity"/>
    <property type="evidence" value="ECO:0007669"/>
    <property type="project" value="UniProtKB-EC"/>
</dbReference>
<dbReference type="FunFam" id="1.10.1040.10:FF:000017">
    <property type="entry name" value="2-dehydropantoate 2-reductase"/>
    <property type="match status" value="1"/>
</dbReference>
<dbReference type="AlphaFoldDB" id="A0AB73INW4"/>
<dbReference type="Gene3D" id="3.40.50.720">
    <property type="entry name" value="NAD(P)-binding Rossmann-like Domain"/>
    <property type="match status" value="1"/>
</dbReference>
<comment type="caution">
    <text evidence="13">The sequence shown here is derived from an EMBL/GenBank/DDBJ whole genome shotgun (WGS) entry which is preliminary data.</text>
</comment>
<feature type="domain" description="Ketopantoate reductase C-terminal" evidence="12">
    <location>
        <begin position="171"/>
        <end position="294"/>
    </location>
</feature>
<name>A0AB73INW4_9BURK</name>
<gene>
    <name evidence="13" type="ORF">J2793_006532</name>
</gene>
<dbReference type="GO" id="GO:0005737">
    <property type="term" value="C:cytoplasm"/>
    <property type="evidence" value="ECO:0007669"/>
    <property type="project" value="TreeGrafter"/>
</dbReference>
<evidence type="ECO:0000256" key="1">
    <source>
        <dbReference type="ARBA" id="ARBA00004994"/>
    </source>
</evidence>
<dbReference type="InterPro" id="IPR013328">
    <property type="entry name" value="6PGD_dom2"/>
</dbReference>
<evidence type="ECO:0000259" key="12">
    <source>
        <dbReference type="Pfam" id="PF08546"/>
    </source>
</evidence>
<evidence type="ECO:0000256" key="5">
    <source>
        <dbReference type="ARBA" id="ARBA00022655"/>
    </source>
</evidence>
<dbReference type="NCBIfam" id="TIGR00745">
    <property type="entry name" value="apbA_panE"/>
    <property type="match status" value="1"/>
</dbReference>
<keyword evidence="7 10" id="KW-0560">Oxidoreductase</keyword>
<dbReference type="InterPro" id="IPR051402">
    <property type="entry name" value="KPR-Related"/>
</dbReference>
<keyword evidence="6 10" id="KW-0521">NADP</keyword>
<dbReference type="InterPro" id="IPR036291">
    <property type="entry name" value="NAD(P)-bd_dom_sf"/>
</dbReference>
<evidence type="ECO:0000256" key="4">
    <source>
        <dbReference type="ARBA" id="ARBA00019465"/>
    </source>
</evidence>
<evidence type="ECO:0000256" key="7">
    <source>
        <dbReference type="ARBA" id="ARBA00023002"/>
    </source>
</evidence>
<dbReference type="GO" id="GO:0015940">
    <property type="term" value="P:pantothenate biosynthetic process"/>
    <property type="evidence" value="ECO:0007669"/>
    <property type="project" value="UniProtKB-KW"/>
</dbReference>
<dbReference type="EMBL" id="JAURTK010000015">
    <property type="protein sequence ID" value="MDP9651057.1"/>
    <property type="molecule type" value="Genomic_DNA"/>
</dbReference>
<comment type="catalytic activity">
    <reaction evidence="9 10">
        <text>(R)-pantoate + NADP(+) = 2-dehydropantoate + NADPH + H(+)</text>
        <dbReference type="Rhea" id="RHEA:16233"/>
        <dbReference type="ChEBI" id="CHEBI:11561"/>
        <dbReference type="ChEBI" id="CHEBI:15378"/>
        <dbReference type="ChEBI" id="CHEBI:15980"/>
        <dbReference type="ChEBI" id="CHEBI:57783"/>
        <dbReference type="ChEBI" id="CHEBI:58349"/>
        <dbReference type="EC" id="1.1.1.169"/>
    </reaction>
</comment>
<protein>
    <recommendedName>
        <fullName evidence="4 10">2-dehydropantoate 2-reductase</fullName>
        <ecNumber evidence="3 10">1.1.1.169</ecNumber>
    </recommendedName>
    <alternativeName>
        <fullName evidence="8 10">Ketopantoate reductase</fullName>
    </alternativeName>
</protein>
<dbReference type="SUPFAM" id="SSF48179">
    <property type="entry name" value="6-phosphogluconate dehydrogenase C-terminal domain-like"/>
    <property type="match status" value="1"/>
</dbReference>